<evidence type="ECO:0000313" key="1">
    <source>
        <dbReference type="EMBL" id="KRP59021.1"/>
    </source>
</evidence>
<dbReference type="AlphaFoldDB" id="A0A0R2ZFL5"/>
<dbReference type="OrthoDB" id="7019556at2"/>
<dbReference type="PATRIC" id="fig|200450.4.peg.196"/>
<proteinExistence type="predicted"/>
<organism evidence="1 2">
    <name type="scientific">Pseudomonas trivialis</name>
    <dbReference type="NCBI Taxonomy" id="200450"/>
    <lineage>
        <taxon>Bacteria</taxon>
        <taxon>Pseudomonadati</taxon>
        <taxon>Pseudomonadota</taxon>
        <taxon>Gammaproteobacteria</taxon>
        <taxon>Pseudomonadales</taxon>
        <taxon>Pseudomonadaceae</taxon>
        <taxon>Pseudomonas</taxon>
    </lineage>
</organism>
<dbReference type="Proteomes" id="UP000052019">
    <property type="component" value="Unassembled WGS sequence"/>
</dbReference>
<evidence type="ECO:0000313" key="2">
    <source>
        <dbReference type="Proteomes" id="UP000052019"/>
    </source>
</evidence>
<dbReference type="EMBL" id="JYLK01000011">
    <property type="protein sequence ID" value="KRP59021.1"/>
    <property type="molecule type" value="Genomic_DNA"/>
</dbReference>
<gene>
    <name evidence="1" type="ORF">TU79_16425</name>
</gene>
<protein>
    <submittedName>
        <fullName evidence="1">Type III secretion effector protein</fullName>
    </submittedName>
</protein>
<sequence>MACLKVGRLPLSALRQFADQAQGDCERRNRLIRVVDEILKRPRLIDAISMPDGYITRDSLRAAASLMQGSSSPSLFSLDTFHGKGNHEVVLSFKEEFAGLRDPTKDLKFLFWELQYVEIAKLRDVMRDPYKLDKHGKPVPEPSTGMLMPEYSENCVYTAINLVNRPGLLSSLRLANSMQLLGRFCPPGYLGNLCLDLWLEQEAARKAR</sequence>
<reference evidence="1 2" key="1">
    <citation type="submission" date="2015-02" db="EMBL/GenBank/DDBJ databases">
        <title>Two Pseudomonas sp. nov. isolated from raw milk.</title>
        <authorList>
            <person name="Wenning M."/>
            <person name="von Neubeck M."/>
            <person name="Huptas C."/>
            <person name="Scherer S."/>
        </authorList>
    </citation>
    <scope>NUCLEOTIDE SEQUENCE [LARGE SCALE GENOMIC DNA]</scope>
    <source>
        <strain evidence="1 2">DSM 14937</strain>
    </source>
</reference>
<accession>A0A0R2ZFL5</accession>
<name>A0A0R2ZFL5_9PSED</name>
<comment type="caution">
    <text evidence="1">The sequence shown here is derived from an EMBL/GenBank/DDBJ whole genome shotgun (WGS) entry which is preliminary data.</text>
</comment>